<dbReference type="PANTHER" id="PTHR23077">
    <property type="entry name" value="AAA-FAMILY ATPASE"/>
    <property type="match status" value="1"/>
</dbReference>
<dbReference type="SUPFAM" id="SSF52540">
    <property type="entry name" value="P-loop containing nucleoside triphosphate hydrolases"/>
    <property type="match status" value="1"/>
</dbReference>
<dbReference type="InterPro" id="IPR003593">
    <property type="entry name" value="AAA+_ATPase"/>
</dbReference>
<dbReference type="GeneID" id="36513357"/>
<keyword evidence="2" id="KW-0067">ATP-binding</keyword>
<evidence type="ECO:0000256" key="1">
    <source>
        <dbReference type="ARBA" id="ARBA00022741"/>
    </source>
</evidence>
<dbReference type="Gene3D" id="1.10.8.60">
    <property type="match status" value="1"/>
</dbReference>
<proteinExistence type="predicted"/>
<protein>
    <recommendedName>
        <fullName evidence="4">AAA+ ATPase domain-containing protein</fullName>
    </recommendedName>
</protein>
<feature type="domain" description="AAA+ ATPase" evidence="4">
    <location>
        <begin position="161"/>
        <end position="301"/>
    </location>
</feature>
<evidence type="ECO:0000256" key="2">
    <source>
        <dbReference type="ARBA" id="ARBA00022840"/>
    </source>
</evidence>
<evidence type="ECO:0000259" key="4">
    <source>
        <dbReference type="SMART" id="SM00382"/>
    </source>
</evidence>
<dbReference type="GO" id="GO:0005524">
    <property type="term" value="F:ATP binding"/>
    <property type="evidence" value="ECO:0007669"/>
    <property type="project" value="UniProtKB-KW"/>
</dbReference>
<gene>
    <name evidence="5" type="ORF">HARCEL1_12580</name>
</gene>
<dbReference type="KEGG" id="harc:HARCEL1_12580"/>
<dbReference type="Pfam" id="PF00004">
    <property type="entry name" value="AAA"/>
    <property type="match status" value="1"/>
</dbReference>
<dbReference type="PANTHER" id="PTHR23077:SF171">
    <property type="entry name" value="NUCLEAR VALOSIN-CONTAINING PROTEIN-LIKE"/>
    <property type="match status" value="1"/>
</dbReference>
<name>A0A2R4X3W3_9EURY</name>
<evidence type="ECO:0000313" key="5">
    <source>
        <dbReference type="EMBL" id="AWB28477.1"/>
    </source>
</evidence>
<dbReference type="SMART" id="SM00382">
    <property type="entry name" value="AAA"/>
    <property type="match status" value="1"/>
</dbReference>
<feature type="region of interest" description="Disordered" evidence="3">
    <location>
        <begin position="372"/>
        <end position="409"/>
    </location>
</feature>
<dbReference type="AlphaFoldDB" id="A0A2R4X3W3"/>
<dbReference type="InterPro" id="IPR027417">
    <property type="entry name" value="P-loop_NTPase"/>
</dbReference>
<dbReference type="Proteomes" id="UP000244727">
    <property type="component" value="Chromosome"/>
</dbReference>
<feature type="compositionally biased region" description="Basic and acidic residues" evidence="3">
    <location>
        <begin position="1"/>
        <end position="17"/>
    </location>
</feature>
<evidence type="ECO:0000313" key="6">
    <source>
        <dbReference type="Proteomes" id="UP000244727"/>
    </source>
</evidence>
<dbReference type="InterPro" id="IPR050168">
    <property type="entry name" value="AAA_ATPase_domain"/>
</dbReference>
<reference evidence="5 6" key="1">
    <citation type="submission" date="2018-04" db="EMBL/GenBank/DDBJ databases">
        <title>Halococcoides cellulosivorans gen. nov., sp. nov., an extremely halophilic cellulose-utilizing haloarchaeon from hypersaline lakes.</title>
        <authorList>
            <person name="Sorokin D.Y."/>
            <person name="Toshchakov S.V."/>
            <person name="Samarov N.I."/>
            <person name="Korzhenkov A."/>
            <person name="Kublanov I.V."/>
        </authorList>
    </citation>
    <scope>NUCLEOTIDE SEQUENCE [LARGE SCALE GENOMIC DNA]</scope>
    <source>
        <strain evidence="5 6">HArcel1</strain>
    </source>
</reference>
<evidence type="ECO:0000256" key="3">
    <source>
        <dbReference type="SAM" id="MobiDB-lite"/>
    </source>
</evidence>
<dbReference type="GO" id="GO:0016887">
    <property type="term" value="F:ATP hydrolysis activity"/>
    <property type="evidence" value="ECO:0007669"/>
    <property type="project" value="InterPro"/>
</dbReference>
<keyword evidence="1" id="KW-0547">Nucleotide-binding</keyword>
<keyword evidence="6" id="KW-1185">Reference proteome</keyword>
<feature type="compositionally biased region" description="Basic and acidic residues" evidence="3">
    <location>
        <begin position="383"/>
        <end position="395"/>
    </location>
</feature>
<dbReference type="RefSeq" id="WP_108383925.1">
    <property type="nucleotide sequence ID" value="NZ_CP028858.1"/>
</dbReference>
<dbReference type="EMBL" id="CP028858">
    <property type="protein sequence ID" value="AWB28477.1"/>
    <property type="molecule type" value="Genomic_DNA"/>
</dbReference>
<sequence>MSDSNENHEGLQDRLELDPTTTGIRVGVRDDEGRFSHRELSNSVDDDDAFTFERADQQEAQRRHRVRVEGDSLAHEVWQRYKFDQSSTSEANDLRLLLEVPGSHPTEPADRFEIHGDTLASSLDCPTVHPLSSERVAGLSEQKEALRRFFQADNDDWGLAHRTGILLEGPPGTGKTELVMETCEELFGGMPVTISGPEILSKWVGESERMLRKQFQEARESQSQVLYIDEIDAIARSRSASSHEHSAQLVAQLLVLLDGVDAKTDDAPRVVASTNLSEVLDPALLRPGRLGNQPIEFHRPTATERKAIFHHYLEQIRVSDEGDLDEILSHAVTTPAESDWLDRIAEAAEGYTGADIEDVLVAAVTKVRTPGDGLQPPLSASTVREHVRQREKRGGTELSGDTVRAHESNEVRLSENGNAVAVDKDTTEEECRLIAADRARQTDETDEVVFRSLRAPQLLGADESATRDRVVAAFQHEDSDPLCLYLTELDSVIRSSDRAPLASIAVETIHEELLRWREDNLLIYESADGEPSLAVNHVELIE</sequence>
<feature type="region of interest" description="Disordered" evidence="3">
    <location>
        <begin position="1"/>
        <end position="34"/>
    </location>
</feature>
<dbReference type="Gene3D" id="3.40.50.300">
    <property type="entry name" value="P-loop containing nucleotide triphosphate hydrolases"/>
    <property type="match status" value="1"/>
</dbReference>
<organism evidence="5 6">
    <name type="scientific">Halococcoides cellulosivorans</name>
    <dbReference type="NCBI Taxonomy" id="1679096"/>
    <lineage>
        <taxon>Archaea</taxon>
        <taxon>Methanobacteriati</taxon>
        <taxon>Methanobacteriota</taxon>
        <taxon>Stenosarchaea group</taxon>
        <taxon>Halobacteria</taxon>
        <taxon>Halobacteriales</taxon>
        <taxon>Haloarculaceae</taxon>
        <taxon>Halococcoides</taxon>
    </lineage>
</organism>
<accession>A0A2R4X3W3</accession>
<dbReference type="InterPro" id="IPR003959">
    <property type="entry name" value="ATPase_AAA_core"/>
</dbReference>